<evidence type="ECO:0000256" key="1">
    <source>
        <dbReference type="ARBA" id="ARBA00004141"/>
    </source>
</evidence>
<name>A0A8H8QT51_9HELO</name>
<accession>A0A8H8QT51</accession>
<dbReference type="RefSeq" id="XP_031001086.1">
    <property type="nucleotide sequence ID" value="XM_031153795.1"/>
</dbReference>
<dbReference type="GeneID" id="41989076"/>
<evidence type="ECO:0000256" key="3">
    <source>
        <dbReference type="ARBA" id="ARBA00022989"/>
    </source>
</evidence>
<gene>
    <name evidence="6" type="ORF">LHYA1_G008878</name>
</gene>
<feature type="transmembrane region" description="Helical" evidence="5">
    <location>
        <begin position="21"/>
        <end position="39"/>
    </location>
</feature>
<dbReference type="InterPro" id="IPR036259">
    <property type="entry name" value="MFS_trans_sf"/>
</dbReference>
<feature type="transmembrane region" description="Helical" evidence="5">
    <location>
        <begin position="384"/>
        <end position="402"/>
    </location>
</feature>
<reference evidence="6 7" key="1">
    <citation type="submission" date="2018-05" db="EMBL/GenBank/DDBJ databases">
        <title>Genome sequencing and assembly of the regulated plant pathogen Lachnellula willkommii and related sister species for the development of diagnostic species identification markers.</title>
        <authorList>
            <person name="Giroux E."/>
            <person name="Bilodeau G."/>
        </authorList>
    </citation>
    <scope>NUCLEOTIDE SEQUENCE [LARGE SCALE GENOMIC DNA]</scope>
    <source>
        <strain evidence="6 7">CBS 185.66</strain>
    </source>
</reference>
<dbReference type="SUPFAM" id="SSF103473">
    <property type="entry name" value="MFS general substrate transporter"/>
    <property type="match status" value="1"/>
</dbReference>
<dbReference type="PANTHER" id="PTHR23294:SF59">
    <property type="entry name" value="UNC93-LIKE PROTEIN C922.05C"/>
    <property type="match status" value="1"/>
</dbReference>
<feature type="transmembrane region" description="Helical" evidence="5">
    <location>
        <begin position="240"/>
        <end position="262"/>
    </location>
</feature>
<evidence type="ECO:0000313" key="7">
    <source>
        <dbReference type="Proteomes" id="UP000431533"/>
    </source>
</evidence>
<dbReference type="EMBL" id="QGMH01000293">
    <property type="protein sequence ID" value="TVY22298.1"/>
    <property type="molecule type" value="Genomic_DNA"/>
</dbReference>
<dbReference type="Pfam" id="PF05978">
    <property type="entry name" value="UNC-93"/>
    <property type="match status" value="1"/>
</dbReference>
<keyword evidence="4 5" id="KW-0472">Membrane</keyword>
<dbReference type="OrthoDB" id="196103at2759"/>
<feature type="transmembrane region" description="Helical" evidence="5">
    <location>
        <begin position="180"/>
        <end position="201"/>
    </location>
</feature>
<feature type="transmembrane region" description="Helical" evidence="5">
    <location>
        <begin position="345"/>
        <end position="372"/>
    </location>
</feature>
<dbReference type="GO" id="GO:0016020">
    <property type="term" value="C:membrane"/>
    <property type="evidence" value="ECO:0007669"/>
    <property type="project" value="UniProtKB-SubCell"/>
</dbReference>
<evidence type="ECO:0000313" key="6">
    <source>
        <dbReference type="EMBL" id="TVY22298.1"/>
    </source>
</evidence>
<keyword evidence="3 5" id="KW-1133">Transmembrane helix</keyword>
<dbReference type="Proteomes" id="UP000431533">
    <property type="component" value="Unassembled WGS sequence"/>
</dbReference>
<feature type="transmembrane region" description="Helical" evidence="5">
    <location>
        <begin position="144"/>
        <end position="168"/>
    </location>
</feature>
<protein>
    <submittedName>
        <fullName evidence="6">Putative membrane protein</fullName>
    </submittedName>
</protein>
<feature type="transmembrane region" description="Helical" evidence="5">
    <location>
        <begin position="83"/>
        <end position="102"/>
    </location>
</feature>
<dbReference type="InterPro" id="IPR051617">
    <property type="entry name" value="UNC-93-like_regulator"/>
</dbReference>
<dbReference type="InterPro" id="IPR010291">
    <property type="entry name" value="Ion_channel_UNC-93"/>
</dbReference>
<comment type="caution">
    <text evidence="6">The sequence shown here is derived from an EMBL/GenBank/DDBJ whole genome shotgun (WGS) entry which is preliminary data.</text>
</comment>
<feature type="transmembrane region" description="Helical" evidence="5">
    <location>
        <begin position="302"/>
        <end position="324"/>
    </location>
</feature>
<dbReference type="PANTHER" id="PTHR23294">
    <property type="entry name" value="ET TRANSLATION PRODUCT-RELATED"/>
    <property type="match status" value="1"/>
</dbReference>
<dbReference type="PROSITE" id="PS51257">
    <property type="entry name" value="PROKAR_LIPOPROTEIN"/>
    <property type="match status" value="1"/>
</dbReference>
<evidence type="ECO:0000256" key="4">
    <source>
        <dbReference type="ARBA" id="ARBA00023136"/>
    </source>
</evidence>
<evidence type="ECO:0000256" key="5">
    <source>
        <dbReference type="SAM" id="Phobius"/>
    </source>
</evidence>
<comment type="subcellular location">
    <subcellularLocation>
        <location evidence="1">Membrane</location>
        <topology evidence="1">Multi-pass membrane protein</topology>
    </subcellularLocation>
</comment>
<keyword evidence="7" id="KW-1185">Reference proteome</keyword>
<organism evidence="6 7">
    <name type="scientific">Lachnellula hyalina</name>
    <dbReference type="NCBI Taxonomy" id="1316788"/>
    <lineage>
        <taxon>Eukaryota</taxon>
        <taxon>Fungi</taxon>
        <taxon>Dikarya</taxon>
        <taxon>Ascomycota</taxon>
        <taxon>Pezizomycotina</taxon>
        <taxon>Leotiomycetes</taxon>
        <taxon>Helotiales</taxon>
        <taxon>Lachnaceae</taxon>
        <taxon>Lachnellula</taxon>
    </lineage>
</organism>
<evidence type="ECO:0000256" key="2">
    <source>
        <dbReference type="ARBA" id="ARBA00022692"/>
    </source>
</evidence>
<keyword evidence="2 5" id="KW-0812">Transmembrane</keyword>
<sequence length="494" mass="54350">MATITAKIKQSLRINSPHFQNFIMGCLLFCLPGIYGAITGLGAGGGKPSSQSTSSDANSILYGAFTLFGWLGGSILNILKPRLTVMFGAIGYPLYVGGLWYFDRTGNSWFVLFAGAMLGMTAGCLWTATGWVSYVYPEEKEKGTFIVVQYMLHSLGSTVAAFIAFGVNKNEIKAQGVSDGIYITFIVIMCSSIIIGGLFVVDPRKVVRNDGTHIAIFQQAAILPELKAMLTVFIDPRILLLTPAIFVGEMATAMISSINSYYFNLRTRCLNNVIFQIIQILIPLILSFILDSKYVQRRRTRGIIGVAFIGTITLCSCAGLAAFIKENNINQRLYKARGHDWTDSAFAKCFVIYLFFGMLYSGLQIVIEWILAALTNDPAVLARYAGLFKGTGSLGICVSFLLDSRKVPYIWQLTVQFILYAIGLTGMLIVVLFYVTDTNYFIEETVIVPHIIEQQAKLEGLATEEQINHEFEKERRAEELAAGAGGNIPEITAV</sequence>
<dbReference type="AlphaFoldDB" id="A0A8H8QT51"/>
<feature type="transmembrane region" description="Helical" evidence="5">
    <location>
        <begin position="59"/>
        <end position="76"/>
    </location>
</feature>
<dbReference type="Gene3D" id="1.20.1250.20">
    <property type="entry name" value="MFS general substrate transporter like domains"/>
    <property type="match status" value="1"/>
</dbReference>
<feature type="transmembrane region" description="Helical" evidence="5">
    <location>
        <begin position="108"/>
        <end position="132"/>
    </location>
</feature>
<proteinExistence type="predicted"/>
<feature type="transmembrane region" description="Helical" evidence="5">
    <location>
        <begin position="409"/>
        <end position="435"/>
    </location>
</feature>
<feature type="transmembrane region" description="Helical" evidence="5">
    <location>
        <begin position="269"/>
        <end position="290"/>
    </location>
</feature>